<evidence type="ECO:0000313" key="3">
    <source>
        <dbReference type="Proteomes" id="UP000642829"/>
    </source>
</evidence>
<protein>
    <submittedName>
        <fullName evidence="2">Putative membrane protein YozB</fullName>
    </submittedName>
</protein>
<evidence type="ECO:0000256" key="1">
    <source>
        <dbReference type="SAM" id="Phobius"/>
    </source>
</evidence>
<feature type="transmembrane region" description="Helical" evidence="1">
    <location>
        <begin position="12"/>
        <end position="31"/>
    </location>
</feature>
<feature type="transmembrane region" description="Helical" evidence="1">
    <location>
        <begin position="86"/>
        <end position="111"/>
    </location>
</feature>
<keyword evidence="1" id="KW-1133">Transmembrane helix</keyword>
<dbReference type="AlphaFoldDB" id="A0A8J3DE19"/>
<organism evidence="2 3">
    <name type="scientific">Cerasicoccus arenae</name>
    <dbReference type="NCBI Taxonomy" id="424488"/>
    <lineage>
        <taxon>Bacteria</taxon>
        <taxon>Pseudomonadati</taxon>
        <taxon>Verrucomicrobiota</taxon>
        <taxon>Opitutia</taxon>
        <taxon>Puniceicoccales</taxon>
        <taxon>Cerasicoccaceae</taxon>
        <taxon>Cerasicoccus</taxon>
    </lineage>
</organism>
<keyword evidence="3" id="KW-1185">Reference proteome</keyword>
<keyword evidence="1" id="KW-0472">Membrane</keyword>
<dbReference type="PANTHER" id="PTHR37692:SF1">
    <property type="entry name" value="DUF420 DOMAIN-CONTAINING PROTEIN"/>
    <property type="match status" value="1"/>
</dbReference>
<feature type="transmembrane region" description="Helical" evidence="1">
    <location>
        <begin position="43"/>
        <end position="66"/>
    </location>
</feature>
<dbReference type="EMBL" id="BMXG01000030">
    <property type="protein sequence ID" value="GHC12920.1"/>
    <property type="molecule type" value="Genomic_DNA"/>
</dbReference>
<dbReference type="InterPro" id="IPR007352">
    <property type="entry name" value="DUF420"/>
</dbReference>
<dbReference type="PANTHER" id="PTHR37692">
    <property type="entry name" value="HYPOTHETICAL MEMBRANE SPANNING PROTEIN"/>
    <property type="match status" value="1"/>
</dbReference>
<name>A0A8J3DE19_9BACT</name>
<reference evidence="2" key="2">
    <citation type="submission" date="2020-09" db="EMBL/GenBank/DDBJ databases">
        <authorList>
            <person name="Sun Q."/>
            <person name="Kim S."/>
        </authorList>
    </citation>
    <scope>NUCLEOTIDE SEQUENCE</scope>
    <source>
        <strain evidence="2">KCTC 12870</strain>
    </source>
</reference>
<dbReference type="Pfam" id="PF04238">
    <property type="entry name" value="DUF420"/>
    <property type="match status" value="1"/>
</dbReference>
<feature type="transmembrane region" description="Helical" evidence="1">
    <location>
        <begin position="131"/>
        <end position="150"/>
    </location>
</feature>
<proteinExistence type="predicted"/>
<comment type="caution">
    <text evidence="2">The sequence shown here is derived from an EMBL/GenBank/DDBJ whole genome shotgun (WGS) entry which is preliminary data.</text>
</comment>
<keyword evidence="1" id="KW-0812">Transmembrane</keyword>
<evidence type="ECO:0000313" key="2">
    <source>
        <dbReference type="EMBL" id="GHC12920.1"/>
    </source>
</evidence>
<dbReference type="Proteomes" id="UP000642829">
    <property type="component" value="Unassembled WGS sequence"/>
</dbReference>
<accession>A0A8J3DE19</accession>
<gene>
    <name evidence="2" type="primary">yozB</name>
    <name evidence="2" type="ORF">GCM10007047_32850</name>
</gene>
<dbReference type="RefSeq" id="WP_189517295.1">
    <property type="nucleotide sequence ID" value="NZ_BMXG01000030.1"/>
</dbReference>
<reference evidence="2" key="1">
    <citation type="journal article" date="2014" name="Int. J. Syst. Evol. Microbiol.">
        <title>Complete genome sequence of Corynebacterium casei LMG S-19264T (=DSM 44701T), isolated from a smear-ripened cheese.</title>
        <authorList>
            <consortium name="US DOE Joint Genome Institute (JGI-PGF)"/>
            <person name="Walter F."/>
            <person name="Albersmeier A."/>
            <person name="Kalinowski J."/>
            <person name="Ruckert C."/>
        </authorList>
    </citation>
    <scope>NUCLEOTIDE SEQUENCE</scope>
    <source>
        <strain evidence="2">KCTC 12870</strain>
    </source>
</reference>
<sequence>MSTDLLHTLPAINASLNGLATVLLTTGFLLIKADRVKNQNAHRAVMVSAFTVSVVFLTCYLLHKWLKAQSGVAVNTSFAGEGIWRWIYYPMLISHVLLAMVIVPLILITLWHAIKGRYEKHQKWAKWTFPLWYYVSVTGVLVYFFLYQWFPAA</sequence>